<comment type="pathway">
    <text evidence="3">Protein modification; protein ubiquitination.</text>
</comment>
<evidence type="ECO:0000256" key="4">
    <source>
        <dbReference type="ARBA" id="ARBA00012483"/>
    </source>
</evidence>
<dbReference type="EMBL" id="JBJKBG010000005">
    <property type="protein sequence ID" value="KAL3737798.1"/>
    <property type="molecule type" value="Genomic_DNA"/>
</dbReference>
<keyword evidence="6 15" id="KW-0812">Transmembrane</keyword>
<comment type="caution">
    <text evidence="17">The sequence shown here is derived from an EMBL/GenBank/DDBJ whole genome shotgun (WGS) entry which is preliminary data.</text>
</comment>
<evidence type="ECO:0000256" key="2">
    <source>
        <dbReference type="ARBA" id="ARBA00004167"/>
    </source>
</evidence>
<evidence type="ECO:0000256" key="8">
    <source>
        <dbReference type="ARBA" id="ARBA00022771"/>
    </source>
</evidence>
<feature type="transmembrane region" description="Helical" evidence="15">
    <location>
        <begin position="164"/>
        <end position="185"/>
    </location>
</feature>
<feature type="compositionally biased region" description="Polar residues" evidence="14">
    <location>
        <begin position="313"/>
        <end position="322"/>
    </location>
</feature>
<comment type="catalytic activity">
    <reaction evidence="1">
        <text>S-ubiquitinyl-[E2 ubiquitin-conjugating enzyme]-L-cysteine + [acceptor protein]-L-lysine = [E2 ubiquitin-conjugating enzyme]-L-cysteine + N(6)-ubiquitinyl-[acceptor protein]-L-lysine.</text>
        <dbReference type="EC" id="2.3.2.27"/>
    </reaction>
</comment>
<dbReference type="GO" id="GO:0008270">
    <property type="term" value="F:zinc ion binding"/>
    <property type="evidence" value="ECO:0007669"/>
    <property type="project" value="UniProtKB-KW"/>
</dbReference>
<dbReference type="InterPro" id="IPR044600">
    <property type="entry name" value="ATL1/ATL16-like"/>
</dbReference>
<keyword evidence="18" id="KW-1185">Reference proteome</keyword>
<feature type="compositionally biased region" description="Polar residues" evidence="14">
    <location>
        <begin position="349"/>
        <end position="364"/>
    </location>
</feature>
<dbReference type="GO" id="GO:0016020">
    <property type="term" value="C:membrane"/>
    <property type="evidence" value="ECO:0007669"/>
    <property type="project" value="UniProtKB-SubCell"/>
</dbReference>
<gene>
    <name evidence="17" type="ORF">ACJRO7_019339</name>
</gene>
<evidence type="ECO:0000259" key="16">
    <source>
        <dbReference type="SMART" id="SM00184"/>
    </source>
</evidence>
<evidence type="ECO:0000256" key="3">
    <source>
        <dbReference type="ARBA" id="ARBA00004906"/>
    </source>
</evidence>
<dbReference type="InterPro" id="IPR001841">
    <property type="entry name" value="Znf_RING"/>
</dbReference>
<evidence type="ECO:0000256" key="9">
    <source>
        <dbReference type="ARBA" id="ARBA00022786"/>
    </source>
</evidence>
<accession>A0ABD3KI38</accession>
<organism evidence="17 18">
    <name type="scientific">Eucalyptus globulus</name>
    <name type="common">Tasmanian blue gum</name>
    <dbReference type="NCBI Taxonomy" id="34317"/>
    <lineage>
        <taxon>Eukaryota</taxon>
        <taxon>Viridiplantae</taxon>
        <taxon>Streptophyta</taxon>
        <taxon>Embryophyta</taxon>
        <taxon>Tracheophyta</taxon>
        <taxon>Spermatophyta</taxon>
        <taxon>Magnoliopsida</taxon>
        <taxon>eudicotyledons</taxon>
        <taxon>Gunneridae</taxon>
        <taxon>Pentapetalae</taxon>
        <taxon>rosids</taxon>
        <taxon>malvids</taxon>
        <taxon>Myrtales</taxon>
        <taxon>Myrtaceae</taxon>
        <taxon>Myrtoideae</taxon>
        <taxon>Eucalypteae</taxon>
        <taxon>Eucalyptus</taxon>
    </lineage>
</organism>
<protein>
    <recommendedName>
        <fullName evidence="4">RING-type E3 ubiquitin transferase</fullName>
        <ecNumber evidence="4">2.3.2.27</ecNumber>
    </recommendedName>
</protein>
<sequence length="486" mass="52785">MRGREYYPIGSPTPSSFLCCSNSAAAFQLCLNPHISIFVPEKLSINTSLTVRSLLAQTQSQWNEPRATSHKPSNPLAIPGILCFCLLVQKAEENFLEPPGHSTYDPIMESPGYPKTWIPYLTTKDCSRGLCSFYCTQWCNFALPPPPTFRFPDDDNSGPTFSPLVIAIIGILASAFLLVSYYTLISKCWGGTNSRRSEIYDLDAQLEENRPPSVQEPWQIATGGLDEALIKSITMCRYKKHDGGLIEGTCSVCLSEFQEDESIRLLPKCTHVFHVPCIDTWLKSHSNCPLCRSDVISSAPSASPALTPALATDGSSLGTESSPEIHQEESEDDNSPAAQDPGSAHKTVHISNSPGTPSQISSDLANPERTHTVIEVREGSSQPQHVRRSFSMDHSCQTCVSVAGISLQANGEEQLVIGVDECTGNAEPGPVKHSLGEVPKADNKRSPSHLHCACAVSPATLKRSLSSGRISFLSRHGRPRNATIPV</sequence>
<evidence type="ECO:0000256" key="11">
    <source>
        <dbReference type="ARBA" id="ARBA00022989"/>
    </source>
</evidence>
<dbReference type="InterPro" id="IPR013083">
    <property type="entry name" value="Znf_RING/FYVE/PHD"/>
</dbReference>
<evidence type="ECO:0000256" key="1">
    <source>
        <dbReference type="ARBA" id="ARBA00000900"/>
    </source>
</evidence>
<dbReference type="Pfam" id="PF13639">
    <property type="entry name" value="zf-RING_2"/>
    <property type="match status" value="1"/>
</dbReference>
<keyword evidence="11 15" id="KW-1133">Transmembrane helix</keyword>
<keyword evidence="8" id="KW-0863">Zinc-finger</keyword>
<dbReference type="FunFam" id="3.30.40.10:FF:000187">
    <property type="entry name" value="E3 ubiquitin-protein ligase ATL6"/>
    <property type="match status" value="1"/>
</dbReference>
<evidence type="ECO:0000313" key="17">
    <source>
        <dbReference type="EMBL" id="KAL3737798.1"/>
    </source>
</evidence>
<dbReference type="Proteomes" id="UP001634007">
    <property type="component" value="Unassembled WGS sequence"/>
</dbReference>
<dbReference type="EC" id="2.3.2.27" evidence="4"/>
<feature type="region of interest" description="Disordered" evidence="14">
    <location>
        <begin position="306"/>
        <end position="365"/>
    </location>
</feature>
<proteinExistence type="inferred from homology"/>
<evidence type="ECO:0000256" key="12">
    <source>
        <dbReference type="ARBA" id="ARBA00023136"/>
    </source>
</evidence>
<evidence type="ECO:0000256" key="5">
    <source>
        <dbReference type="ARBA" id="ARBA00022679"/>
    </source>
</evidence>
<dbReference type="AlphaFoldDB" id="A0ABD3KI38"/>
<dbReference type="GO" id="GO:0061630">
    <property type="term" value="F:ubiquitin protein ligase activity"/>
    <property type="evidence" value="ECO:0007669"/>
    <property type="project" value="UniProtKB-EC"/>
</dbReference>
<dbReference type="SUPFAM" id="SSF57850">
    <property type="entry name" value="RING/U-box"/>
    <property type="match status" value="1"/>
</dbReference>
<comment type="subcellular location">
    <subcellularLocation>
        <location evidence="2">Membrane</location>
        <topology evidence="2">Single-pass membrane protein</topology>
    </subcellularLocation>
</comment>
<evidence type="ECO:0000256" key="10">
    <source>
        <dbReference type="ARBA" id="ARBA00022833"/>
    </source>
</evidence>
<reference evidence="17 18" key="1">
    <citation type="submission" date="2024-11" db="EMBL/GenBank/DDBJ databases">
        <title>Chromosome-level genome assembly of Eucalyptus globulus Labill. provides insights into its genome evolution.</title>
        <authorList>
            <person name="Li X."/>
        </authorList>
    </citation>
    <scope>NUCLEOTIDE SEQUENCE [LARGE SCALE GENOMIC DNA]</scope>
    <source>
        <strain evidence="17">CL2024</strain>
        <tissue evidence="17">Fresh tender leaves</tissue>
    </source>
</reference>
<evidence type="ECO:0000256" key="6">
    <source>
        <dbReference type="ARBA" id="ARBA00022692"/>
    </source>
</evidence>
<evidence type="ECO:0000256" key="7">
    <source>
        <dbReference type="ARBA" id="ARBA00022723"/>
    </source>
</evidence>
<name>A0ABD3KI38_EUCGL</name>
<dbReference type="SMART" id="SM00184">
    <property type="entry name" value="RING"/>
    <property type="match status" value="1"/>
</dbReference>
<feature type="domain" description="RING-type" evidence="16">
    <location>
        <begin position="250"/>
        <end position="291"/>
    </location>
</feature>
<keyword evidence="10" id="KW-0862">Zinc</keyword>
<evidence type="ECO:0000256" key="15">
    <source>
        <dbReference type="SAM" id="Phobius"/>
    </source>
</evidence>
<dbReference type="PANTHER" id="PTHR46913:SF22">
    <property type="entry name" value="RING-TYPE E3 UBIQUITIN TRANSFERASE"/>
    <property type="match status" value="1"/>
</dbReference>
<evidence type="ECO:0000256" key="14">
    <source>
        <dbReference type="SAM" id="MobiDB-lite"/>
    </source>
</evidence>
<keyword evidence="5" id="KW-0808">Transferase</keyword>
<dbReference type="PANTHER" id="PTHR46913">
    <property type="entry name" value="RING-H2 FINGER PROTEIN ATL16"/>
    <property type="match status" value="1"/>
</dbReference>
<keyword evidence="7" id="KW-0479">Metal-binding</keyword>
<keyword evidence="9" id="KW-0833">Ubl conjugation pathway</keyword>
<comment type="similarity">
    <text evidence="13">Belongs to the RING-type zinc finger family. ATL subfamily.</text>
</comment>
<dbReference type="CDD" id="cd16461">
    <property type="entry name" value="RING-H2_EL5-like"/>
    <property type="match status" value="1"/>
</dbReference>
<keyword evidence="12 15" id="KW-0472">Membrane</keyword>
<evidence type="ECO:0000313" key="18">
    <source>
        <dbReference type="Proteomes" id="UP001634007"/>
    </source>
</evidence>
<dbReference type="Gene3D" id="3.30.40.10">
    <property type="entry name" value="Zinc/RING finger domain, C3HC4 (zinc finger)"/>
    <property type="match status" value="1"/>
</dbReference>
<evidence type="ECO:0000256" key="13">
    <source>
        <dbReference type="ARBA" id="ARBA00024209"/>
    </source>
</evidence>